<sequence length="139" mass="14735">MLPLPHLAGEALHNKPNSWVQAQPLAGASRPLDGATNKTSAEGTKPAPSLSIQSLISTPIVSLAACISPRTKEAINTAQQLCPARLSSQASHHPVILCALANTTTICFLYHLITRLSFFSLSHLTFLAYQLLSISLPAA</sequence>
<organism evidence="2 3">
    <name type="scientific">Puccinia coronata f. sp. avenae</name>
    <dbReference type="NCBI Taxonomy" id="200324"/>
    <lineage>
        <taxon>Eukaryota</taxon>
        <taxon>Fungi</taxon>
        <taxon>Dikarya</taxon>
        <taxon>Basidiomycota</taxon>
        <taxon>Pucciniomycotina</taxon>
        <taxon>Pucciniomycetes</taxon>
        <taxon>Pucciniales</taxon>
        <taxon>Pucciniaceae</taxon>
        <taxon>Puccinia</taxon>
    </lineage>
</organism>
<evidence type="ECO:0000313" key="3">
    <source>
        <dbReference type="Proteomes" id="UP000235388"/>
    </source>
</evidence>
<reference evidence="2 3" key="1">
    <citation type="submission" date="2017-11" db="EMBL/GenBank/DDBJ databases">
        <title>De novo assembly and phasing of dikaryotic genomes from two isolates of Puccinia coronata f. sp. avenae, the causal agent of oat crown rust.</title>
        <authorList>
            <person name="Miller M.E."/>
            <person name="Zhang Y."/>
            <person name="Omidvar V."/>
            <person name="Sperschneider J."/>
            <person name="Schwessinger B."/>
            <person name="Raley C."/>
            <person name="Palmer J.M."/>
            <person name="Garnica D."/>
            <person name="Upadhyaya N."/>
            <person name="Rathjen J."/>
            <person name="Taylor J.M."/>
            <person name="Park R.F."/>
            <person name="Dodds P.N."/>
            <person name="Hirsch C.D."/>
            <person name="Kianian S.F."/>
            <person name="Figueroa M."/>
        </authorList>
    </citation>
    <scope>NUCLEOTIDE SEQUENCE [LARGE SCALE GENOMIC DNA]</scope>
    <source>
        <strain evidence="2">12NC29</strain>
    </source>
</reference>
<dbReference type="Proteomes" id="UP000235388">
    <property type="component" value="Unassembled WGS sequence"/>
</dbReference>
<evidence type="ECO:0000313" key="2">
    <source>
        <dbReference type="EMBL" id="PLW33031.1"/>
    </source>
</evidence>
<dbReference type="AlphaFoldDB" id="A0A2N5U5L0"/>
<dbReference type="EMBL" id="PGCJ01000309">
    <property type="protein sequence ID" value="PLW33031.1"/>
    <property type="molecule type" value="Genomic_DNA"/>
</dbReference>
<feature type="region of interest" description="Disordered" evidence="1">
    <location>
        <begin position="29"/>
        <end position="48"/>
    </location>
</feature>
<accession>A0A2N5U5L0</accession>
<proteinExistence type="predicted"/>
<protein>
    <submittedName>
        <fullName evidence="2">Uncharacterized protein</fullName>
    </submittedName>
</protein>
<comment type="caution">
    <text evidence="2">The sequence shown here is derived from an EMBL/GenBank/DDBJ whole genome shotgun (WGS) entry which is preliminary data.</text>
</comment>
<evidence type="ECO:0000256" key="1">
    <source>
        <dbReference type="SAM" id="MobiDB-lite"/>
    </source>
</evidence>
<name>A0A2N5U5L0_9BASI</name>
<keyword evidence="3" id="KW-1185">Reference proteome</keyword>
<gene>
    <name evidence="2" type="ORF">PCANC_20539</name>
</gene>